<dbReference type="PANTHER" id="PTHR24362:SF309">
    <property type="entry name" value="PROTEIN KINASE DOMAIN-CONTAINING PROTEIN"/>
    <property type="match status" value="1"/>
</dbReference>
<comment type="similarity">
    <text evidence="4">Belongs to the protein kinase superfamily.</text>
</comment>
<evidence type="ECO:0000259" key="5">
    <source>
        <dbReference type="PROSITE" id="PS50011"/>
    </source>
</evidence>
<dbReference type="SMART" id="SM00220">
    <property type="entry name" value="S_TKc"/>
    <property type="match status" value="1"/>
</dbReference>
<dbReference type="VEuPathDB" id="TrichDB:TVAG_184460"/>
<dbReference type="InterPro" id="IPR011009">
    <property type="entry name" value="Kinase-like_dom_sf"/>
</dbReference>
<dbReference type="VEuPathDB" id="TrichDB:TVAGG3_0181050"/>
<dbReference type="GO" id="GO:0005524">
    <property type="term" value="F:ATP binding"/>
    <property type="evidence" value="ECO:0007669"/>
    <property type="project" value="UniProtKB-UniRule"/>
</dbReference>
<dbReference type="RefSeq" id="XP_001322767.1">
    <property type="nucleotide sequence ID" value="XM_001322732.1"/>
</dbReference>
<name>A2E9Y2_TRIV3</name>
<keyword evidence="6" id="KW-0808">Transferase</keyword>
<organism evidence="6 7">
    <name type="scientific">Trichomonas vaginalis (strain ATCC PRA-98 / G3)</name>
    <dbReference type="NCBI Taxonomy" id="412133"/>
    <lineage>
        <taxon>Eukaryota</taxon>
        <taxon>Metamonada</taxon>
        <taxon>Parabasalia</taxon>
        <taxon>Trichomonadida</taxon>
        <taxon>Trichomonadidae</taxon>
        <taxon>Trichomonas</taxon>
    </lineage>
</organism>
<reference evidence="6" key="2">
    <citation type="journal article" date="2007" name="Science">
        <title>Draft genome sequence of the sexually transmitted pathogen Trichomonas vaginalis.</title>
        <authorList>
            <person name="Carlton J.M."/>
            <person name="Hirt R.P."/>
            <person name="Silva J.C."/>
            <person name="Delcher A.L."/>
            <person name="Schatz M."/>
            <person name="Zhao Q."/>
            <person name="Wortman J.R."/>
            <person name="Bidwell S.L."/>
            <person name="Alsmark U.C.M."/>
            <person name="Besteiro S."/>
            <person name="Sicheritz-Ponten T."/>
            <person name="Noel C.J."/>
            <person name="Dacks J.B."/>
            <person name="Foster P.G."/>
            <person name="Simillion C."/>
            <person name="Van de Peer Y."/>
            <person name="Miranda-Saavedra D."/>
            <person name="Barton G.J."/>
            <person name="Westrop G.D."/>
            <person name="Mueller S."/>
            <person name="Dessi D."/>
            <person name="Fiori P.L."/>
            <person name="Ren Q."/>
            <person name="Paulsen I."/>
            <person name="Zhang H."/>
            <person name="Bastida-Corcuera F.D."/>
            <person name="Simoes-Barbosa A."/>
            <person name="Brown M.T."/>
            <person name="Hayes R.D."/>
            <person name="Mukherjee M."/>
            <person name="Okumura C.Y."/>
            <person name="Schneider R."/>
            <person name="Smith A.J."/>
            <person name="Vanacova S."/>
            <person name="Villalvazo M."/>
            <person name="Haas B.J."/>
            <person name="Pertea M."/>
            <person name="Feldblyum T.V."/>
            <person name="Utterback T.R."/>
            <person name="Shu C.L."/>
            <person name="Osoegawa K."/>
            <person name="de Jong P.J."/>
            <person name="Hrdy I."/>
            <person name="Horvathova L."/>
            <person name="Zubacova Z."/>
            <person name="Dolezal P."/>
            <person name="Malik S.B."/>
            <person name="Logsdon J.M. Jr."/>
            <person name="Henze K."/>
            <person name="Gupta A."/>
            <person name="Wang C.C."/>
            <person name="Dunne R.L."/>
            <person name="Upcroft J.A."/>
            <person name="Upcroft P."/>
            <person name="White O."/>
            <person name="Salzberg S.L."/>
            <person name="Tang P."/>
            <person name="Chiu C.-H."/>
            <person name="Lee Y.-S."/>
            <person name="Embley T.M."/>
            <person name="Coombs G.H."/>
            <person name="Mottram J.C."/>
            <person name="Tachezy J."/>
            <person name="Fraser-Liggett C.M."/>
            <person name="Johnson P.J."/>
        </authorList>
    </citation>
    <scope>NUCLEOTIDE SEQUENCE [LARGE SCALE GENOMIC DNA]</scope>
    <source>
        <strain evidence="6">G3</strain>
    </source>
</reference>
<keyword evidence="7" id="KW-1185">Reference proteome</keyword>
<dbReference type="InParanoid" id="A2E9Y2"/>
<evidence type="ECO:0000313" key="6">
    <source>
        <dbReference type="EMBL" id="EAY10544.1"/>
    </source>
</evidence>
<dbReference type="PROSITE" id="PS00108">
    <property type="entry name" value="PROTEIN_KINASE_ST"/>
    <property type="match status" value="1"/>
</dbReference>
<protein>
    <submittedName>
        <fullName evidence="6">CAMK family protein kinase</fullName>
    </submittedName>
</protein>
<dbReference type="eggNOG" id="KOG0583">
    <property type="taxonomic scope" value="Eukaryota"/>
</dbReference>
<dbReference type="PROSITE" id="PS50011">
    <property type="entry name" value="PROTEIN_KINASE_DOM"/>
    <property type="match status" value="1"/>
</dbReference>
<dbReference type="GO" id="GO:0004674">
    <property type="term" value="F:protein serine/threonine kinase activity"/>
    <property type="evidence" value="ECO:0007669"/>
    <property type="project" value="UniProtKB-KW"/>
</dbReference>
<evidence type="ECO:0000256" key="3">
    <source>
        <dbReference type="PROSITE-ProRule" id="PRU10141"/>
    </source>
</evidence>
<dbReference type="SUPFAM" id="SSF56112">
    <property type="entry name" value="Protein kinase-like (PK-like)"/>
    <property type="match status" value="1"/>
</dbReference>
<feature type="binding site" evidence="3">
    <location>
        <position position="43"/>
    </location>
    <ligand>
        <name>ATP</name>
        <dbReference type="ChEBI" id="CHEBI:30616"/>
    </ligand>
</feature>
<dbReference type="Gene3D" id="1.10.510.10">
    <property type="entry name" value="Transferase(Phosphotransferase) domain 1"/>
    <property type="match status" value="1"/>
</dbReference>
<evidence type="ECO:0000256" key="2">
    <source>
        <dbReference type="ARBA" id="ARBA00022840"/>
    </source>
</evidence>
<evidence type="ECO:0000256" key="4">
    <source>
        <dbReference type="RuleBase" id="RU000304"/>
    </source>
</evidence>
<keyword evidence="2 3" id="KW-0067">ATP-binding</keyword>
<dbReference type="InterPro" id="IPR000719">
    <property type="entry name" value="Prot_kinase_dom"/>
</dbReference>
<dbReference type="EMBL" id="DS113336">
    <property type="protein sequence ID" value="EAY10544.1"/>
    <property type="molecule type" value="Genomic_DNA"/>
</dbReference>
<dbReference type="Proteomes" id="UP000001542">
    <property type="component" value="Unassembled WGS sequence"/>
</dbReference>
<dbReference type="AlphaFoldDB" id="A2E9Y2"/>
<feature type="domain" description="Protein kinase" evidence="5">
    <location>
        <begin position="14"/>
        <end position="261"/>
    </location>
</feature>
<proteinExistence type="inferred from homology"/>
<keyword evidence="1 3" id="KW-0547">Nucleotide-binding</keyword>
<dbReference type="PANTHER" id="PTHR24362">
    <property type="entry name" value="SERINE/THREONINE-PROTEIN KINASE NEK"/>
    <property type="match status" value="1"/>
</dbReference>
<dbReference type="SMR" id="A2E9Y2"/>
<dbReference type="OrthoDB" id="5987198at2759"/>
<keyword evidence="6" id="KW-0418">Kinase</keyword>
<dbReference type="InterPro" id="IPR017441">
    <property type="entry name" value="Protein_kinase_ATP_BS"/>
</dbReference>
<reference evidence="6" key="1">
    <citation type="submission" date="2006-10" db="EMBL/GenBank/DDBJ databases">
        <authorList>
            <person name="Amadeo P."/>
            <person name="Zhao Q."/>
            <person name="Wortman J."/>
            <person name="Fraser-Liggett C."/>
            <person name="Carlton J."/>
        </authorList>
    </citation>
    <scope>NUCLEOTIDE SEQUENCE</scope>
    <source>
        <strain evidence="6">G3</strain>
    </source>
</reference>
<accession>A2E9Y2</accession>
<evidence type="ECO:0000256" key="1">
    <source>
        <dbReference type="ARBA" id="ARBA00022741"/>
    </source>
</evidence>
<dbReference type="PROSITE" id="PS00107">
    <property type="entry name" value="PROTEIN_KINASE_ATP"/>
    <property type="match status" value="1"/>
</dbReference>
<evidence type="ECO:0000313" key="7">
    <source>
        <dbReference type="Proteomes" id="UP000001542"/>
    </source>
</evidence>
<keyword evidence="4" id="KW-0723">Serine/threonine-protein kinase</keyword>
<dbReference type="STRING" id="5722.A2E9Y2"/>
<dbReference type="KEGG" id="tva:4768479"/>
<dbReference type="InterPro" id="IPR008271">
    <property type="entry name" value="Ser/Thr_kinase_AS"/>
</dbReference>
<sequence length="348" mass="39352">MDFKTFQPFIYNQYLFKKVIGRGTYSVVFEVESIQYCKTFAAKVTSVDPSQIVSREKVVDTELRALISLDDPGIIRIYNYFFMENCLVMILENCPSGTLQELVQTFPLSEKRVFDILSVLVKTVSYCHANYVAHRDIKPSNIFLDDYGRPKIGDFGLSSILSAKAVVSDKCGSTIFAAPEIFSNAPYNPFAADVFALGVTFYFCVTGSLPWSSDVVSKDDIDQVSFPSRVNPKLIYLIRNMIQYEPNLRPTMDEVARDEYFMEGFESSKLVPKTVPHSASITGSLNQAGQKDIHHQLQKFQGSVSTVSARPRFQILHQRRLAKRCNSMFDKDLPNIYGTTTNLPNIIK</sequence>
<gene>
    <name evidence="6" type="ORF">TVAG_184460</name>
</gene>
<dbReference type="Pfam" id="PF00069">
    <property type="entry name" value="Pkinase"/>
    <property type="match status" value="1"/>
</dbReference>